<evidence type="ECO:0000256" key="1">
    <source>
        <dbReference type="SAM" id="Phobius"/>
    </source>
</evidence>
<dbReference type="EMBL" id="JABWDY010030992">
    <property type="protein sequence ID" value="KAF5185217.1"/>
    <property type="molecule type" value="Genomic_DNA"/>
</dbReference>
<keyword evidence="1" id="KW-0472">Membrane</keyword>
<dbReference type="Proteomes" id="UP000554482">
    <property type="component" value="Unassembled WGS sequence"/>
</dbReference>
<name>A0A7J6VKD0_THATH</name>
<feature type="transmembrane region" description="Helical" evidence="1">
    <location>
        <begin position="12"/>
        <end position="29"/>
    </location>
</feature>
<evidence type="ECO:0000313" key="3">
    <source>
        <dbReference type="Proteomes" id="UP000554482"/>
    </source>
</evidence>
<dbReference type="AlphaFoldDB" id="A0A7J6VKD0"/>
<proteinExistence type="predicted"/>
<gene>
    <name evidence="2" type="ORF">FRX31_025196</name>
</gene>
<organism evidence="2 3">
    <name type="scientific">Thalictrum thalictroides</name>
    <name type="common">Rue-anemone</name>
    <name type="synonym">Anemone thalictroides</name>
    <dbReference type="NCBI Taxonomy" id="46969"/>
    <lineage>
        <taxon>Eukaryota</taxon>
        <taxon>Viridiplantae</taxon>
        <taxon>Streptophyta</taxon>
        <taxon>Embryophyta</taxon>
        <taxon>Tracheophyta</taxon>
        <taxon>Spermatophyta</taxon>
        <taxon>Magnoliopsida</taxon>
        <taxon>Ranunculales</taxon>
        <taxon>Ranunculaceae</taxon>
        <taxon>Thalictroideae</taxon>
        <taxon>Thalictrum</taxon>
    </lineage>
</organism>
<keyword evidence="1" id="KW-0812">Transmembrane</keyword>
<feature type="non-terminal residue" evidence="2">
    <location>
        <position position="1"/>
    </location>
</feature>
<keyword evidence="1" id="KW-1133">Transmembrane helix</keyword>
<protein>
    <submittedName>
        <fullName evidence="2">Uncharacterized protein</fullName>
    </submittedName>
</protein>
<reference evidence="2 3" key="1">
    <citation type="submission" date="2020-06" db="EMBL/GenBank/DDBJ databases">
        <title>Transcriptomic and genomic resources for Thalictrum thalictroides and T. hernandezii: Facilitating candidate gene discovery in an emerging model plant lineage.</title>
        <authorList>
            <person name="Arias T."/>
            <person name="Riano-Pachon D.M."/>
            <person name="Di Stilio V.S."/>
        </authorList>
    </citation>
    <scope>NUCLEOTIDE SEQUENCE [LARGE SCALE GENOMIC DNA]</scope>
    <source>
        <strain evidence="3">cv. WT478/WT964</strain>
        <tissue evidence="2">Leaves</tissue>
    </source>
</reference>
<evidence type="ECO:0000313" key="2">
    <source>
        <dbReference type="EMBL" id="KAF5185217.1"/>
    </source>
</evidence>
<sequence length="54" mass="5913">DKNDFELSTLPVLVPVLSTAAGETLLLLVKHADLIINKIVGMSLEPVAERRMKL</sequence>
<accession>A0A7J6VKD0</accession>
<comment type="caution">
    <text evidence="2">The sequence shown here is derived from an EMBL/GenBank/DDBJ whole genome shotgun (WGS) entry which is preliminary data.</text>
</comment>
<keyword evidence="3" id="KW-1185">Reference proteome</keyword>